<reference evidence="2 3" key="1">
    <citation type="submission" date="2021-04" db="EMBL/GenBank/DDBJ databases">
        <title>Paenibacillus sp. DLE-14 whole genome sequence.</title>
        <authorList>
            <person name="Ham Y.J."/>
        </authorList>
    </citation>
    <scope>NUCLEOTIDE SEQUENCE [LARGE SCALE GENOMIC DNA]</scope>
    <source>
        <strain evidence="2 3">DLE-14</strain>
    </source>
</reference>
<dbReference type="SUPFAM" id="SSF51445">
    <property type="entry name" value="(Trans)glycosidases"/>
    <property type="match status" value="1"/>
</dbReference>
<evidence type="ECO:0000313" key="3">
    <source>
        <dbReference type="Proteomes" id="UP000673394"/>
    </source>
</evidence>
<dbReference type="Gene3D" id="3.20.20.80">
    <property type="entry name" value="Glycosidases"/>
    <property type="match status" value="1"/>
</dbReference>
<evidence type="ECO:0000313" key="2">
    <source>
        <dbReference type="EMBL" id="MBP3963883.1"/>
    </source>
</evidence>
<dbReference type="InterPro" id="IPR046265">
    <property type="entry name" value="DUF6298"/>
</dbReference>
<feature type="domain" description="DUF6298" evidence="1">
    <location>
        <begin position="91"/>
        <end position="259"/>
    </location>
</feature>
<accession>A0ABS5CES0</accession>
<dbReference type="Pfam" id="PF19815">
    <property type="entry name" value="DUF6298"/>
    <property type="match status" value="1"/>
</dbReference>
<keyword evidence="3" id="KW-1185">Reference proteome</keyword>
<protein>
    <recommendedName>
        <fullName evidence="1">DUF6298 domain-containing protein</fullName>
    </recommendedName>
</protein>
<sequence>MTITIMANGVLRKSERNPRYFENGSGNIILLTGSHTWANLQELRLEGEPAFDYEEYLTMMTENNHNFMRLWQWGHPLYAPWTLDKVYIDPMPYMRTGDQAAHDGLPQFDLTKWNEMYFARMRERVVQAGERGIYVSVMFFDGWCPKNARAGSDPWLSHPYNRANNVNGIHGDSGGDGRTDMYSMEIPSVVELQQAFIRKCIDTLNDLDHVLFEIINEVENSERALKWHSHMIQYVHDYESKLPKQHPVGMTAIGGEQDNSILFASGADWISPGKGPNREYQMNPPAGDGSKVIITDTDHLWGHGGNYHWVWKSFLRGLNPIFMDSWCPVPGSPLPDYPGNVKLNSRDYPDWEPLRRNMGHIRQYADRIGLEHTVPNEEIASSRYCLVSPMNGMLVYAEHAQETLTIDLSEAPGSWQAEWFDPVSGAAHTAASVLGGSKVDFAIPFAGGTVLYLFQERGT</sequence>
<proteinExistence type="predicted"/>
<organism evidence="2 3">
    <name type="scientific">Paenibacillus lignilyticus</name>
    <dbReference type="NCBI Taxonomy" id="1172615"/>
    <lineage>
        <taxon>Bacteria</taxon>
        <taxon>Bacillati</taxon>
        <taxon>Bacillota</taxon>
        <taxon>Bacilli</taxon>
        <taxon>Bacillales</taxon>
        <taxon>Paenibacillaceae</taxon>
        <taxon>Paenibacillus</taxon>
    </lineage>
</organism>
<dbReference type="RefSeq" id="WP_210658716.1">
    <property type="nucleotide sequence ID" value="NZ_JAGKSP010000005.1"/>
</dbReference>
<dbReference type="InterPro" id="IPR017853">
    <property type="entry name" value="GH"/>
</dbReference>
<comment type="caution">
    <text evidence="2">The sequence shown here is derived from an EMBL/GenBank/DDBJ whole genome shotgun (WGS) entry which is preliminary data.</text>
</comment>
<evidence type="ECO:0000259" key="1">
    <source>
        <dbReference type="Pfam" id="PF19815"/>
    </source>
</evidence>
<dbReference type="Proteomes" id="UP000673394">
    <property type="component" value="Unassembled WGS sequence"/>
</dbReference>
<dbReference type="EMBL" id="JAGKSP010000005">
    <property type="protein sequence ID" value="MBP3963883.1"/>
    <property type="molecule type" value="Genomic_DNA"/>
</dbReference>
<gene>
    <name evidence="2" type="ORF">I8J30_14295</name>
</gene>
<name>A0ABS5CES0_9BACL</name>